<evidence type="ECO:0000256" key="1">
    <source>
        <dbReference type="SAM" id="Phobius"/>
    </source>
</evidence>
<evidence type="ECO:0000313" key="3">
    <source>
        <dbReference type="Proteomes" id="UP000005798"/>
    </source>
</evidence>
<feature type="transmembrane region" description="Helical" evidence="1">
    <location>
        <begin position="54"/>
        <end position="77"/>
    </location>
</feature>
<name>B0N2H2_9FIRM</name>
<dbReference type="HOGENOM" id="CLU_1132099_0_0_9"/>
<feature type="transmembrane region" description="Helical" evidence="1">
    <location>
        <begin position="123"/>
        <end position="143"/>
    </location>
</feature>
<evidence type="ECO:0000313" key="2">
    <source>
        <dbReference type="EMBL" id="EDS19265.1"/>
    </source>
</evidence>
<proteinExistence type="predicted"/>
<keyword evidence="1" id="KW-0812">Transmembrane</keyword>
<keyword evidence="1" id="KW-1133">Transmembrane helix</keyword>
<protein>
    <submittedName>
        <fullName evidence="2">Sigma-E processing peptidase SpoIIGA</fullName>
    </submittedName>
</protein>
<gene>
    <name evidence="2" type="ORF">CLORAM_01262</name>
</gene>
<dbReference type="AlphaFoldDB" id="B0N2H2"/>
<reference evidence="2" key="2">
    <citation type="submission" date="2014-06" db="EMBL/GenBank/DDBJ databases">
        <title>Draft genome sequence of Clostridium ramosum(DSM 1402).</title>
        <authorList>
            <person name="Sudarsanam P."/>
            <person name="Ley R."/>
            <person name="Guruge J."/>
            <person name="Turnbaugh P.J."/>
            <person name="Mahowald M."/>
            <person name="Liep D."/>
            <person name="Gordon J."/>
        </authorList>
    </citation>
    <scope>NUCLEOTIDE SEQUENCE</scope>
    <source>
        <strain evidence="2">DSM 1402</strain>
    </source>
</reference>
<keyword evidence="1" id="KW-0472">Membrane</keyword>
<reference evidence="2" key="1">
    <citation type="submission" date="2007-11" db="EMBL/GenBank/DDBJ databases">
        <authorList>
            <person name="Fulton L."/>
            <person name="Clifton S."/>
            <person name="Fulton B."/>
            <person name="Xu J."/>
            <person name="Minx P."/>
            <person name="Pepin K.H."/>
            <person name="Johnson M."/>
            <person name="Thiruvilangam P."/>
            <person name="Bhonagiri V."/>
            <person name="Nash W.E."/>
            <person name="Mardis E.R."/>
            <person name="Wilson R.K."/>
        </authorList>
    </citation>
    <scope>NUCLEOTIDE SEQUENCE [LARGE SCALE GENOMIC DNA]</scope>
    <source>
        <strain evidence="2">DSM 1402</strain>
    </source>
</reference>
<feature type="transmembrane region" description="Helical" evidence="1">
    <location>
        <begin position="12"/>
        <end position="34"/>
    </location>
</feature>
<dbReference type="EMBL" id="ABFX02000004">
    <property type="protein sequence ID" value="EDS19265.1"/>
    <property type="molecule type" value="Genomic_DNA"/>
</dbReference>
<sequence>MIVRGEKMEVYIELTYLTNYLIILVALEMMAILISKEMSYLMVIKHSFYLSGVILLLYLDSYSWLIILIWAVVFLCLYQRQIFLYYPIFIFVYFSLLLFASSIIPEAFIYNGILISPVNVSSIGLFIVSLLVVLMQIMFIVYLKRKIRIDDYLYVMKLDYQQHSYTIKGFLDSGNEVYYEGFPLIIINQKIIDEYEVIDVLELNDLREDIIEIIKVDQVIINNQRLQDIYVGVIAGIQYDCLLNKSLMGGIL</sequence>
<comment type="caution">
    <text evidence="2">The sequence shown here is derived from an EMBL/GenBank/DDBJ whole genome shotgun (WGS) entry which is preliminary data.</text>
</comment>
<accession>B0N2H2</accession>
<feature type="transmembrane region" description="Helical" evidence="1">
    <location>
        <begin position="84"/>
        <end position="103"/>
    </location>
</feature>
<dbReference type="Proteomes" id="UP000005798">
    <property type="component" value="Unassembled WGS sequence"/>
</dbReference>
<dbReference type="eggNOG" id="ENOG5032VRG">
    <property type="taxonomic scope" value="Bacteria"/>
</dbReference>
<organism evidence="2 3">
    <name type="scientific">Thomasclavelia ramosa DSM 1402</name>
    <dbReference type="NCBI Taxonomy" id="445974"/>
    <lineage>
        <taxon>Bacteria</taxon>
        <taxon>Bacillati</taxon>
        <taxon>Bacillota</taxon>
        <taxon>Erysipelotrichia</taxon>
        <taxon>Erysipelotrichales</taxon>
        <taxon>Coprobacillaceae</taxon>
        <taxon>Thomasclavelia</taxon>
    </lineage>
</organism>
<keyword evidence="3" id="KW-1185">Reference proteome</keyword>